<dbReference type="GO" id="GO:0043190">
    <property type="term" value="C:ATP-binding cassette (ABC) transporter complex"/>
    <property type="evidence" value="ECO:0007669"/>
    <property type="project" value="InterPro"/>
</dbReference>
<evidence type="ECO:0000256" key="2">
    <source>
        <dbReference type="ARBA" id="ARBA00004651"/>
    </source>
</evidence>
<feature type="transmembrane region" description="Helical" evidence="14">
    <location>
        <begin position="174"/>
        <end position="201"/>
    </location>
</feature>
<evidence type="ECO:0000256" key="3">
    <source>
        <dbReference type="ARBA" id="ARBA00008034"/>
    </source>
</evidence>
<dbReference type="InterPro" id="IPR037294">
    <property type="entry name" value="ABC_BtuC-like"/>
</dbReference>
<evidence type="ECO:0000256" key="4">
    <source>
        <dbReference type="ARBA" id="ARBA00022448"/>
    </source>
</evidence>
<keyword evidence="9 14" id="KW-1133">Transmembrane helix</keyword>
<sequence>MLDDFLVRAALAGVGTAIAAGLLGCFVVWRRMAYFGDATAHAAVLGVALALLFGTSITLGVGVVALAMAVLIHGLSNQGAAVDTMLGVLAHAALAIGLVAVTLIPGQRVDLDAYLFGDVLSVTRGDLAVIWGGGALVVAALWWHWSAMLTATLSPDLAYAAGINPRREQLVLTLLLAAVVAVAIKVVGALLITALLIIPAAAARNYASTPERMAFLSMGIGVLSAIAGLRLAVIFDTSVGPMIICVAATIFAISAISFQLRKVGT</sequence>
<feature type="transmembrane region" description="Helical" evidence="14">
    <location>
        <begin position="84"/>
        <end position="106"/>
    </location>
</feature>
<comment type="similarity">
    <text evidence="3 13">Belongs to the ABC-3 integral membrane protein family.</text>
</comment>
<feature type="transmembrane region" description="Helical" evidence="14">
    <location>
        <begin position="41"/>
        <end position="72"/>
    </location>
</feature>
<dbReference type="AlphaFoldDB" id="A0A1R3WZ01"/>
<dbReference type="OrthoDB" id="9783937at2"/>
<keyword evidence="10" id="KW-0406">Ion transport</keyword>
<keyword evidence="4 13" id="KW-0813">Transport</keyword>
<evidence type="ECO:0000313" key="15">
    <source>
        <dbReference type="EMBL" id="SIT83490.1"/>
    </source>
</evidence>
<dbReference type="GO" id="GO:0006829">
    <property type="term" value="P:zinc ion transport"/>
    <property type="evidence" value="ECO:0007669"/>
    <property type="project" value="UniProtKB-KW"/>
</dbReference>
<evidence type="ECO:0000256" key="6">
    <source>
        <dbReference type="ARBA" id="ARBA00022692"/>
    </source>
</evidence>
<feature type="transmembrane region" description="Helical" evidence="14">
    <location>
        <begin position="239"/>
        <end position="260"/>
    </location>
</feature>
<keyword evidence="6 13" id="KW-0812">Transmembrane</keyword>
<evidence type="ECO:0000256" key="5">
    <source>
        <dbReference type="ARBA" id="ARBA00022475"/>
    </source>
</evidence>
<dbReference type="GO" id="GO:0010043">
    <property type="term" value="P:response to zinc ion"/>
    <property type="evidence" value="ECO:0007669"/>
    <property type="project" value="TreeGrafter"/>
</dbReference>
<evidence type="ECO:0000256" key="1">
    <source>
        <dbReference type="ARBA" id="ARBA00002313"/>
    </source>
</evidence>
<dbReference type="PANTHER" id="PTHR30477">
    <property type="entry name" value="ABC-TRANSPORTER METAL-BINDING PROTEIN"/>
    <property type="match status" value="1"/>
</dbReference>
<keyword evidence="16" id="KW-1185">Reference proteome</keyword>
<dbReference type="Pfam" id="PF00950">
    <property type="entry name" value="ABC-3"/>
    <property type="match status" value="1"/>
</dbReference>
<protein>
    <recommendedName>
        <fullName evidence="12">High-affinity zinc uptake system membrane protein ZnuB</fullName>
    </recommendedName>
</protein>
<comment type="subcellular location">
    <subcellularLocation>
        <location evidence="2 13">Cell membrane</location>
        <topology evidence="2 13">Multi-pass membrane protein</topology>
    </subcellularLocation>
</comment>
<evidence type="ECO:0000256" key="7">
    <source>
        <dbReference type="ARBA" id="ARBA00022833"/>
    </source>
</evidence>
<evidence type="ECO:0000256" key="13">
    <source>
        <dbReference type="RuleBase" id="RU003943"/>
    </source>
</evidence>
<keyword evidence="11 14" id="KW-0472">Membrane</keyword>
<name>A0A1R3WZ01_9RHOB</name>
<dbReference type="GO" id="GO:0055085">
    <property type="term" value="P:transmembrane transport"/>
    <property type="evidence" value="ECO:0007669"/>
    <property type="project" value="InterPro"/>
</dbReference>
<organism evidence="15 16">
    <name type="scientific">Yoonia rosea</name>
    <dbReference type="NCBI Taxonomy" id="287098"/>
    <lineage>
        <taxon>Bacteria</taxon>
        <taxon>Pseudomonadati</taxon>
        <taxon>Pseudomonadota</taxon>
        <taxon>Alphaproteobacteria</taxon>
        <taxon>Rhodobacterales</taxon>
        <taxon>Paracoccaceae</taxon>
        <taxon>Yoonia</taxon>
    </lineage>
</organism>
<keyword evidence="8" id="KW-0864">Zinc transport</keyword>
<feature type="transmembrane region" description="Helical" evidence="14">
    <location>
        <begin position="127"/>
        <end position="145"/>
    </location>
</feature>
<dbReference type="RefSeq" id="WP_076659150.1">
    <property type="nucleotide sequence ID" value="NZ_FTPR01000001.1"/>
</dbReference>
<dbReference type="InterPro" id="IPR001626">
    <property type="entry name" value="ABC_TroCD"/>
</dbReference>
<evidence type="ECO:0000256" key="12">
    <source>
        <dbReference type="ARBA" id="ARBA00040080"/>
    </source>
</evidence>
<feature type="transmembrane region" description="Helical" evidence="14">
    <location>
        <begin position="213"/>
        <end position="233"/>
    </location>
</feature>
<evidence type="ECO:0000256" key="8">
    <source>
        <dbReference type="ARBA" id="ARBA00022906"/>
    </source>
</evidence>
<dbReference type="Gene3D" id="1.10.3470.10">
    <property type="entry name" value="ABC transporter involved in vitamin B12 uptake, BtuC"/>
    <property type="match status" value="1"/>
</dbReference>
<dbReference type="EMBL" id="FTPR01000001">
    <property type="protein sequence ID" value="SIT83490.1"/>
    <property type="molecule type" value="Genomic_DNA"/>
</dbReference>
<keyword evidence="5" id="KW-1003">Cell membrane</keyword>
<accession>A0A1R3WZ01</accession>
<evidence type="ECO:0000256" key="11">
    <source>
        <dbReference type="ARBA" id="ARBA00023136"/>
    </source>
</evidence>
<comment type="function">
    <text evidence="1">Involved in the high-affinity zinc uptake transport system.</text>
</comment>
<evidence type="ECO:0000256" key="14">
    <source>
        <dbReference type="SAM" id="Phobius"/>
    </source>
</evidence>
<evidence type="ECO:0000256" key="9">
    <source>
        <dbReference type="ARBA" id="ARBA00022989"/>
    </source>
</evidence>
<reference evidence="16" key="1">
    <citation type="submission" date="2017-01" db="EMBL/GenBank/DDBJ databases">
        <authorList>
            <person name="Varghese N."/>
            <person name="Submissions S."/>
        </authorList>
    </citation>
    <scope>NUCLEOTIDE SEQUENCE [LARGE SCALE GENOMIC DNA]</scope>
    <source>
        <strain evidence="16">DSM 29591</strain>
    </source>
</reference>
<dbReference type="SUPFAM" id="SSF81345">
    <property type="entry name" value="ABC transporter involved in vitamin B12 uptake, BtuC"/>
    <property type="match status" value="1"/>
</dbReference>
<feature type="transmembrane region" description="Helical" evidence="14">
    <location>
        <begin position="6"/>
        <end position="29"/>
    </location>
</feature>
<dbReference type="PANTHER" id="PTHR30477:SF23">
    <property type="entry name" value="HIGH-AFFINITY ZINC UPTAKE SYSTEM MEMBRANE PROTEIN ZNUB"/>
    <property type="match status" value="1"/>
</dbReference>
<evidence type="ECO:0000313" key="16">
    <source>
        <dbReference type="Proteomes" id="UP000186997"/>
    </source>
</evidence>
<dbReference type="Proteomes" id="UP000186997">
    <property type="component" value="Unassembled WGS sequence"/>
</dbReference>
<evidence type="ECO:0000256" key="10">
    <source>
        <dbReference type="ARBA" id="ARBA00023065"/>
    </source>
</evidence>
<keyword evidence="7" id="KW-0862">Zinc</keyword>
<proteinExistence type="inferred from homology"/>
<gene>
    <name evidence="15" type="ORF">SAMN05421665_1677</name>
</gene>
<dbReference type="STRING" id="287098.SAMN05421665_1677"/>